<evidence type="ECO:0000256" key="8">
    <source>
        <dbReference type="ARBA" id="ARBA00037922"/>
    </source>
</evidence>
<dbReference type="GO" id="GO:0005829">
    <property type="term" value="C:cytosol"/>
    <property type="evidence" value="ECO:0007669"/>
    <property type="project" value="TreeGrafter"/>
</dbReference>
<keyword evidence="6" id="KW-0520">NAD</keyword>
<evidence type="ECO:0000256" key="6">
    <source>
        <dbReference type="ARBA" id="ARBA00023027"/>
    </source>
</evidence>
<dbReference type="PIRSF" id="PIRSF000161">
    <property type="entry name" value="DHPR"/>
    <property type="match status" value="1"/>
</dbReference>
<evidence type="ECO:0000256" key="4">
    <source>
        <dbReference type="ARBA" id="ARBA00022915"/>
    </source>
</evidence>
<evidence type="ECO:0000256" key="3">
    <source>
        <dbReference type="ARBA" id="ARBA00022857"/>
    </source>
</evidence>
<feature type="domain" description="Dihydrodipicolinate reductase N-terminal" evidence="12">
    <location>
        <begin position="3"/>
        <end position="128"/>
    </location>
</feature>
<keyword evidence="3" id="KW-0521">NADP</keyword>
<dbReference type="Pfam" id="PF01113">
    <property type="entry name" value="DapB_N"/>
    <property type="match status" value="1"/>
</dbReference>
<protein>
    <recommendedName>
        <fullName evidence="9">4-hydroxy-tetrahydrodipicolinate reductase</fullName>
        <ecNumber evidence="9">1.17.1.8</ecNumber>
    </recommendedName>
</protein>
<dbReference type="Proteomes" id="UP000664545">
    <property type="component" value="Unassembled WGS sequence"/>
</dbReference>
<keyword evidence="15" id="KW-1185">Reference proteome</keyword>
<feature type="domain" description="Dihydrodipicolinate reductase C-terminal" evidence="13">
    <location>
        <begin position="132"/>
        <end position="244"/>
    </location>
</feature>
<keyword evidence="2" id="KW-0028">Amino-acid biosynthesis</keyword>
<dbReference type="EMBL" id="JAFJZZ010000001">
    <property type="protein sequence ID" value="MBN7771784.1"/>
    <property type="molecule type" value="Genomic_DNA"/>
</dbReference>
<evidence type="ECO:0000256" key="2">
    <source>
        <dbReference type="ARBA" id="ARBA00022605"/>
    </source>
</evidence>
<dbReference type="GO" id="GO:0008839">
    <property type="term" value="F:4-hydroxy-tetrahydrodipicolinate reductase"/>
    <property type="evidence" value="ECO:0007669"/>
    <property type="project" value="UniProtKB-EC"/>
</dbReference>
<name>A0A939D5U2_CLOAM</name>
<evidence type="ECO:0000256" key="10">
    <source>
        <dbReference type="ARBA" id="ARBA00049080"/>
    </source>
</evidence>
<comment type="catalytic activity">
    <reaction evidence="10">
        <text>(S)-2,3,4,5-tetrahydrodipicolinate + NADP(+) + H2O = (2S,4S)-4-hydroxy-2,3,4,5-tetrahydrodipicolinate + NADPH + H(+)</text>
        <dbReference type="Rhea" id="RHEA:35331"/>
        <dbReference type="ChEBI" id="CHEBI:15377"/>
        <dbReference type="ChEBI" id="CHEBI:15378"/>
        <dbReference type="ChEBI" id="CHEBI:16845"/>
        <dbReference type="ChEBI" id="CHEBI:57783"/>
        <dbReference type="ChEBI" id="CHEBI:58349"/>
        <dbReference type="ChEBI" id="CHEBI:67139"/>
        <dbReference type="EC" id="1.17.1.8"/>
    </reaction>
</comment>
<comment type="pathway">
    <text evidence="8">Amino-acid biosynthesis; L-lysine biosynthesis via DAP pathway; (S)-tetrahydrodipicolinate from L-aspartate: step 4/4.</text>
</comment>
<evidence type="ECO:0000256" key="1">
    <source>
        <dbReference type="ARBA" id="ARBA00006642"/>
    </source>
</evidence>
<keyword evidence="5" id="KW-0560">Oxidoreductase</keyword>
<dbReference type="SUPFAM" id="SSF51735">
    <property type="entry name" value="NAD(P)-binding Rossmann-fold domains"/>
    <property type="match status" value="1"/>
</dbReference>
<evidence type="ECO:0000256" key="9">
    <source>
        <dbReference type="ARBA" id="ARBA00038983"/>
    </source>
</evidence>
<evidence type="ECO:0000256" key="11">
    <source>
        <dbReference type="ARBA" id="ARBA00049396"/>
    </source>
</evidence>
<dbReference type="Gene3D" id="3.30.360.10">
    <property type="entry name" value="Dihydrodipicolinate Reductase, domain 2"/>
    <property type="match status" value="1"/>
</dbReference>
<organism evidence="14 15">
    <name type="scientific">Clostridium aminobutyricum</name>
    <dbReference type="NCBI Taxonomy" id="33953"/>
    <lineage>
        <taxon>Bacteria</taxon>
        <taxon>Bacillati</taxon>
        <taxon>Bacillota</taxon>
        <taxon>Clostridia</taxon>
        <taxon>Eubacteriales</taxon>
        <taxon>Clostridiaceae</taxon>
        <taxon>Clostridium</taxon>
    </lineage>
</organism>
<dbReference type="RefSeq" id="WP_206580577.1">
    <property type="nucleotide sequence ID" value="NZ_JAFJZZ010000001.1"/>
</dbReference>
<dbReference type="GO" id="GO:0019877">
    <property type="term" value="P:diaminopimelate biosynthetic process"/>
    <property type="evidence" value="ECO:0007669"/>
    <property type="project" value="UniProtKB-KW"/>
</dbReference>
<gene>
    <name evidence="14" type="ORF">JYB65_00210</name>
</gene>
<dbReference type="EC" id="1.17.1.8" evidence="9"/>
<evidence type="ECO:0000313" key="15">
    <source>
        <dbReference type="Proteomes" id="UP000664545"/>
    </source>
</evidence>
<comment type="similarity">
    <text evidence="1">Belongs to the DapB family.</text>
</comment>
<accession>A0A939D5U2</accession>
<evidence type="ECO:0000313" key="14">
    <source>
        <dbReference type="EMBL" id="MBN7771784.1"/>
    </source>
</evidence>
<keyword evidence="4" id="KW-0220">Diaminopimelate biosynthesis</keyword>
<evidence type="ECO:0000256" key="5">
    <source>
        <dbReference type="ARBA" id="ARBA00023002"/>
    </source>
</evidence>
<dbReference type="SUPFAM" id="SSF55347">
    <property type="entry name" value="Glyceraldehyde-3-phosphate dehydrogenase-like, C-terminal domain"/>
    <property type="match status" value="1"/>
</dbReference>
<comment type="catalytic activity">
    <reaction evidence="11">
        <text>(S)-2,3,4,5-tetrahydrodipicolinate + NAD(+) + H2O = (2S,4S)-4-hydroxy-2,3,4,5-tetrahydrodipicolinate + NADH + H(+)</text>
        <dbReference type="Rhea" id="RHEA:35323"/>
        <dbReference type="ChEBI" id="CHEBI:15377"/>
        <dbReference type="ChEBI" id="CHEBI:15378"/>
        <dbReference type="ChEBI" id="CHEBI:16845"/>
        <dbReference type="ChEBI" id="CHEBI:57540"/>
        <dbReference type="ChEBI" id="CHEBI:57945"/>
        <dbReference type="ChEBI" id="CHEBI:67139"/>
        <dbReference type="EC" id="1.17.1.8"/>
    </reaction>
</comment>
<sequence length="257" mass="28240">MKIRIGLFGFGKTGSVVANEIVKDPDCELKWVLRQSDKNEGEMASQLLGHEHEEGKIFSIKNVDFNNFYDDNKVDVIVDFSTSCAVAEYQSAADKGIHVVSAISNYDPKDISQLKKLSLNTAVLYSPNITLGINFLIEASKLLQKVVPNADIEIIEEHFKGKKGVSGTALRIAEDLGIDKETHINSIRVGGIVGKHEVIFGLPNQTIRIVHESINRSAFGEGAIYAAKWIMTKEKGLYTMEQALSLIMACPSTAESI</sequence>
<evidence type="ECO:0000256" key="7">
    <source>
        <dbReference type="ARBA" id="ARBA00023154"/>
    </source>
</evidence>
<proteinExistence type="inferred from homology"/>
<dbReference type="InterPro" id="IPR023940">
    <property type="entry name" value="DHDPR_bac"/>
</dbReference>
<evidence type="ECO:0000259" key="13">
    <source>
        <dbReference type="Pfam" id="PF05173"/>
    </source>
</evidence>
<evidence type="ECO:0000259" key="12">
    <source>
        <dbReference type="Pfam" id="PF01113"/>
    </source>
</evidence>
<dbReference type="Gene3D" id="3.40.50.720">
    <property type="entry name" value="NAD(P)-binding Rossmann-like Domain"/>
    <property type="match status" value="1"/>
</dbReference>
<dbReference type="PANTHER" id="PTHR20836:SF0">
    <property type="entry name" value="4-HYDROXY-TETRAHYDRODIPICOLINATE REDUCTASE 1, CHLOROPLASTIC-RELATED"/>
    <property type="match status" value="1"/>
</dbReference>
<dbReference type="InterPro" id="IPR036291">
    <property type="entry name" value="NAD(P)-bd_dom_sf"/>
</dbReference>
<dbReference type="AlphaFoldDB" id="A0A939D5U2"/>
<reference evidence="14" key="1">
    <citation type="submission" date="2021-02" db="EMBL/GenBank/DDBJ databases">
        <title>Abyssanaerobacter marinus gen.nov., sp., nov, anaerobic bacterium isolated from the Onnuri vent field of Indian Ocean and suggestion of Mogibacteriaceae fam. nov., and proposal of reclassification of ambiguous this family's genus member.</title>
        <authorList>
            <person name="Kim Y.J."/>
            <person name="Yang J.-A."/>
        </authorList>
    </citation>
    <scope>NUCLEOTIDE SEQUENCE</scope>
    <source>
        <strain evidence="14">DSM 2634</strain>
    </source>
</reference>
<dbReference type="PANTHER" id="PTHR20836">
    <property type="entry name" value="DIHYDRODIPICOLINATE REDUCTASE"/>
    <property type="match status" value="1"/>
</dbReference>
<dbReference type="InterPro" id="IPR022663">
    <property type="entry name" value="DapB_C"/>
</dbReference>
<comment type="caution">
    <text evidence="14">The sequence shown here is derived from an EMBL/GenBank/DDBJ whole genome shotgun (WGS) entry which is preliminary data.</text>
</comment>
<keyword evidence="7" id="KW-0457">Lysine biosynthesis</keyword>
<dbReference type="InterPro" id="IPR000846">
    <property type="entry name" value="DapB_N"/>
</dbReference>
<dbReference type="GO" id="GO:0009089">
    <property type="term" value="P:lysine biosynthetic process via diaminopimelate"/>
    <property type="evidence" value="ECO:0007669"/>
    <property type="project" value="InterPro"/>
</dbReference>
<dbReference type="Pfam" id="PF05173">
    <property type="entry name" value="DapB_C"/>
    <property type="match status" value="1"/>
</dbReference>